<evidence type="ECO:0000259" key="6">
    <source>
        <dbReference type="Pfam" id="PF04893"/>
    </source>
</evidence>
<proteinExistence type="predicted"/>
<feature type="domain" description="Yip1" evidence="6">
    <location>
        <begin position="11"/>
        <end position="178"/>
    </location>
</feature>
<accession>A0A0N7M922</accession>
<keyword evidence="2 5" id="KW-0812">Transmembrane</keyword>
<dbReference type="EMBL" id="CYTW01000001">
    <property type="protein sequence ID" value="CUJ93634.1"/>
    <property type="molecule type" value="Genomic_DNA"/>
</dbReference>
<dbReference type="AlphaFoldDB" id="A0A0N7M922"/>
<dbReference type="Proteomes" id="UP000051870">
    <property type="component" value="Unassembled WGS sequence"/>
</dbReference>
<feature type="transmembrane region" description="Helical" evidence="5">
    <location>
        <begin position="70"/>
        <end position="91"/>
    </location>
</feature>
<evidence type="ECO:0000256" key="2">
    <source>
        <dbReference type="ARBA" id="ARBA00022692"/>
    </source>
</evidence>
<feature type="transmembrane region" description="Helical" evidence="5">
    <location>
        <begin position="36"/>
        <end position="58"/>
    </location>
</feature>
<name>A0A0N7M922_9RHOB</name>
<evidence type="ECO:0000256" key="3">
    <source>
        <dbReference type="ARBA" id="ARBA00022989"/>
    </source>
</evidence>
<comment type="subcellular location">
    <subcellularLocation>
        <location evidence="1">Membrane</location>
        <topology evidence="1">Multi-pass membrane protein</topology>
    </subcellularLocation>
</comment>
<dbReference type="STRING" id="1715693.PH7735_01646"/>
<keyword evidence="8" id="KW-1185">Reference proteome</keyword>
<dbReference type="InterPro" id="IPR006977">
    <property type="entry name" value="Yip1_dom"/>
</dbReference>
<dbReference type="RefSeq" id="WP_058310754.1">
    <property type="nucleotide sequence ID" value="NZ_CANLZE010000001.1"/>
</dbReference>
<evidence type="ECO:0000256" key="1">
    <source>
        <dbReference type="ARBA" id="ARBA00004141"/>
    </source>
</evidence>
<feature type="transmembrane region" description="Helical" evidence="5">
    <location>
        <begin position="131"/>
        <end position="151"/>
    </location>
</feature>
<evidence type="ECO:0000256" key="4">
    <source>
        <dbReference type="ARBA" id="ARBA00023136"/>
    </source>
</evidence>
<reference evidence="8" key="1">
    <citation type="submission" date="2015-09" db="EMBL/GenBank/DDBJ databases">
        <authorList>
            <person name="Rodrigo-Torres Lidia"/>
            <person name="Arahal R.David."/>
        </authorList>
    </citation>
    <scope>NUCLEOTIDE SEQUENCE [LARGE SCALE GENOMIC DNA]</scope>
    <source>
        <strain evidence="8">CECT 7735</strain>
    </source>
</reference>
<dbReference type="GeneID" id="83880697"/>
<gene>
    <name evidence="7" type="ORF">PH7735_01646</name>
</gene>
<keyword evidence="4 5" id="KW-0472">Membrane</keyword>
<dbReference type="GO" id="GO:0016020">
    <property type="term" value="C:membrane"/>
    <property type="evidence" value="ECO:0007669"/>
    <property type="project" value="UniProtKB-SubCell"/>
</dbReference>
<evidence type="ECO:0000313" key="7">
    <source>
        <dbReference type="EMBL" id="CUJ93634.1"/>
    </source>
</evidence>
<keyword evidence="3 5" id="KW-1133">Transmembrane helix</keyword>
<dbReference type="Pfam" id="PF04893">
    <property type="entry name" value="Yip1"/>
    <property type="match status" value="1"/>
</dbReference>
<protein>
    <submittedName>
        <fullName evidence="7">Yip1 domain protein</fullName>
    </submittedName>
</protein>
<organism evidence="7 8">
    <name type="scientific">Shimia thalassica</name>
    <dbReference type="NCBI Taxonomy" id="1715693"/>
    <lineage>
        <taxon>Bacteria</taxon>
        <taxon>Pseudomonadati</taxon>
        <taxon>Pseudomonadota</taxon>
        <taxon>Alphaproteobacteria</taxon>
        <taxon>Rhodobacterales</taxon>
        <taxon>Roseobacteraceae</taxon>
    </lineage>
</organism>
<evidence type="ECO:0000313" key="8">
    <source>
        <dbReference type="Proteomes" id="UP000051870"/>
    </source>
</evidence>
<sequence>MIDLIKVLLVQTLRNPTQAGELLCAMNLTREQGWAALFLACILNTLAYFASITLFPVPPEAMLPMMSTPVMVLVTLSSAMTVSVFALFWTGRMLDGKARFGDILTMIAWLQFLRVLLQLATIVLMFIVPGIAYILVMAASLYGLWVLIHFLKVAHRFSSTGKAIVTLVLATLGMTMGLSLFLSVMGVAAIGIS</sequence>
<evidence type="ECO:0000256" key="5">
    <source>
        <dbReference type="SAM" id="Phobius"/>
    </source>
</evidence>
<feature type="transmembrane region" description="Helical" evidence="5">
    <location>
        <begin position="163"/>
        <end position="192"/>
    </location>
</feature>